<protein>
    <recommendedName>
        <fullName evidence="9">Major facilitator superfamily (MFS) profile domain-containing protein</fullName>
    </recommendedName>
</protein>
<dbReference type="InterPro" id="IPR036259">
    <property type="entry name" value="MFS_trans_sf"/>
</dbReference>
<evidence type="ECO:0000256" key="1">
    <source>
        <dbReference type="ARBA" id="ARBA00004141"/>
    </source>
</evidence>
<evidence type="ECO:0000313" key="8">
    <source>
        <dbReference type="Proteomes" id="UP001230188"/>
    </source>
</evidence>
<dbReference type="Gene3D" id="1.20.1250.20">
    <property type="entry name" value="MFS general substrate transporter like domains"/>
    <property type="match status" value="2"/>
</dbReference>
<feature type="transmembrane region" description="Helical" evidence="6">
    <location>
        <begin position="94"/>
        <end position="118"/>
    </location>
</feature>
<feature type="transmembrane region" description="Helical" evidence="6">
    <location>
        <begin position="254"/>
        <end position="276"/>
    </location>
</feature>
<dbReference type="AlphaFoldDB" id="A0AAD7UMM8"/>
<evidence type="ECO:0008006" key="9">
    <source>
        <dbReference type="Google" id="ProtNLM"/>
    </source>
</evidence>
<evidence type="ECO:0000256" key="3">
    <source>
        <dbReference type="ARBA" id="ARBA00022692"/>
    </source>
</evidence>
<dbReference type="PANTHER" id="PTHR23504:SF15">
    <property type="entry name" value="MAJOR FACILITATOR SUPERFAMILY (MFS) PROFILE DOMAIN-CONTAINING PROTEIN"/>
    <property type="match status" value="1"/>
</dbReference>
<evidence type="ECO:0000313" key="7">
    <source>
        <dbReference type="EMBL" id="KAJ8612148.1"/>
    </source>
</evidence>
<comment type="subcellular location">
    <subcellularLocation>
        <location evidence="1">Membrane</location>
        <topology evidence="1">Multi-pass membrane protein</topology>
    </subcellularLocation>
</comment>
<evidence type="ECO:0000256" key="4">
    <source>
        <dbReference type="ARBA" id="ARBA00022989"/>
    </source>
</evidence>
<organism evidence="7 8">
    <name type="scientific">Chrysophaeum taylorii</name>
    <dbReference type="NCBI Taxonomy" id="2483200"/>
    <lineage>
        <taxon>Eukaryota</taxon>
        <taxon>Sar</taxon>
        <taxon>Stramenopiles</taxon>
        <taxon>Ochrophyta</taxon>
        <taxon>Pelagophyceae</taxon>
        <taxon>Pelagomonadales</taxon>
        <taxon>Pelagomonadaceae</taxon>
        <taxon>Chrysophaeum</taxon>
    </lineage>
</organism>
<feature type="transmembrane region" description="Helical" evidence="6">
    <location>
        <begin position="60"/>
        <end position="82"/>
    </location>
</feature>
<gene>
    <name evidence="7" type="ORF">CTAYLR_002468</name>
</gene>
<reference evidence="7" key="1">
    <citation type="submission" date="2023-01" db="EMBL/GenBank/DDBJ databases">
        <title>Metagenome sequencing of chrysophaentin producing Chrysophaeum taylorii.</title>
        <authorList>
            <person name="Davison J."/>
            <person name="Bewley C."/>
        </authorList>
    </citation>
    <scope>NUCLEOTIDE SEQUENCE</scope>
    <source>
        <strain evidence="7">NIES-1699</strain>
    </source>
</reference>
<feature type="transmembrane region" description="Helical" evidence="6">
    <location>
        <begin position="446"/>
        <end position="468"/>
    </location>
</feature>
<keyword evidence="5 6" id="KW-0472">Membrane</keyword>
<evidence type="ECO:0000256" key="6">
    <source>
        <dbReference type="SAM" id="Phobius"/>
    </source>
</evidence>
<feature type="transmembrane region" description="Helical" evidence="6">
    <location>
        <begin position="317"/>
        <end position="340"/>
    </location>
</feature>
<proteinExistence type="predicted"/>
<dbReference type="GO" id="GO:0022857">
    <property type="term" value="F:transmembrane transporter activity"/>
    <property type="evidence" value="ECO:0007669"/>
    <property type="project" value="InterPro"/>
</dbReference>
<feature type="transmembrane region" description="Helical" evidence="6">
    <location>
        <begin position="352"/>
        <end position="373"/>
    </location>
</feature>
<evidence type="ECO:0000256" key="5">
    <source>
        <dbReference type="ARBA" id="ARBA00023136"/>
    </source>
</evidence>
<feature type="transmembrane region" description="Helical" evidence="6">
    <location>
        <begin position="407"/>
        <end position="426"/>
    </location>
</feature>
<feature type="transmembrane region" description="Helical" evidence="6">
    <location>
        <begin position="379"/>
        <end position="400"/>
    </location>
</feature>
<dbReference type="PANTHER" id="PTHR23504">
    <property type="entry name" value="MAJOR FACILITATOR SUPERFAMILY DOMAIN-CONTAINING PROTEIN 10"/>
    <property type="match status" value="1"/>
</dbReference>
<feature type="transmembrane region" description="Helical" evidence="6">
    <location>
        <begin position="27"/>
        <end position="48"/>
    </location>
</feature>
<dbReference type="GO" id="GO:0016020">
    <property type="term" value="C:membrane"/>
    <property type="evidence" value="ECO:0007669"/>
    <property type="project" value="UniProtKB-SubCell"/>
</dbReference>
<feature type="transmembrane region" description="Helical" evidence="6">
    <location>
        <begin position="225"/>
        <end position="247"/>
    </location>
</feature>
<keyword evidence="4 6" id="KW-1133">Transmembrane helix</keyword>
<dbReference type="EMBL" id="JAQMWT010000057">
    <property type="protein sequence ID" value="KAJ8612148.1"/>
    <property type="molecule type" value="Genomic_DNA"/>
</dbReference>
<comment type="caution">
    <text evidence="7">The sequence shown here is derived from an EMBL/GenBank/DDBJ whole genome shotgun (WGS) entry which is preliminary data.</text>
</comment>
<keyword evidence="3 6" id="KW-0812">Transmembrane</keyword>
<evidence type="ECO:0000256" key="2">
    <source>
        <dbReference type="ARBA" id="ARBA00022448"/>
    </source>
</evidence>
<name>A0AAD7UMM8_9STRA</name>
<sequence length="533" mass="57598">MRPDTKKVYESEQSALVKRLRAARMSVYLYEFLGSSGWGTYNVVYTYLLIRVGGYSTGTAATFATLEWVAYAALQFLSNPFWGALSDRIGRRPVLLFATSVLIATFLMLCWPNGYWWIGVGILQGSVDSTWSTCNAIVVDCVMSGAYPGDKTDNCVVRFIRSVVSGDFLQFDHVTMVHSCEAFLLCGRDTTADAKVSTAVPAGASYWSLTDDDHPGLKIRKELSIAFTTVWVIAGLGTMFGFVLGLVFLRSTSLVIAMATAGVTLLPSLLYSAIFLPETSPLDKHNADVTVRAEVAESFRVQAMAIKLIFATRRSTLLALAYFAIYFILTGIWDLGLFWGEALYSWAAETSTAFLVTITLAPSLGILSIQFFLVPNFGHARGIAVLGMASTLGCVALALHPWGYNEVVIFILVVLATVAWGAYPSLTALLTTNVEHGSQGHLQGSLFAFTTLGSLVALGTYLLVYQLLGPRSIWAISSLMTGATTLAVFKAGEGDADSETLAQDASDKAHEDAAKADVDLESFSKNSRSADVV</sequence>
<keyword evidence="8" id="KW-1185">Reference proteome</keyword>
<dbReference type="InterPro" id="IPR011701">
    <property type="entry name" value="MFS"/>
</dbReference>
<accession>A0AAD7UMM8</accession>
<keyword evidence="2" id="KW-0813">Transport</keyword>
<dbReference type="Proteomes" id="UP001230188">
    <property type="component" value="Unassembled WGS sequence"/>
</dbReference>
<dbReference type="Pfam" id="PF07690">
    <property type="entry name" value="MFS_1"/>
    <property type="match status" value="1"/>
</dbReference>
<dbReference type="SUPFAM" id="SSF103473">
    <property type="entry name" value="MFS general substrate transporter"/>
    <property type="match status" value="2"/>
</dbReference>